<evidence type="ECO:0000313" key="13">
    <source>
        <dbReference type="EMBL" id="AFL89185.1"/>
    </source>
</evidence>
<organism evidence="13 14">
    <name type="scientific">Terriglobus roseus (strain DSM 18391 / NRRL B-41598 / KBS 63)</name>
    <dbReference type="NCBI Taxonomy" id="926566"/>
    <lineage>
        <taxon>Bacteria</taxon>
        <taxon>Pseudomonadati</taxon>
        <taxon>Acidobacteriota</taxon>
        <taxon>Terriglobia</taxon>
        <taxon>Terriglobales</taxon>
        <taxon>Acidobacteriaceae</taxon>
        <taxon>Terriglobus</taxon>
    </lineage>
</organism>
<evidence type="ECO:0000256" key="6">
    <source>
        <dbReference type="ARBA" id="ARBA00022989"/>
    </source>
</evidence>
<evidence type="ECO:0000256" key="4">
    <source>
        <dbReference type="ARBA" id="ARBA00022475"/>
    </source>
</evidence>
<dbReference type="AlphaFoldDB" id="I3ZIW7"/>
<dbReference type="Gene3D" id="1.20.1730.10">
    <property type="entry name" value="Sodium/glucose cotransporter"/>
    <property type="match status" value="1"/>
</dbReference>
<dbReference type="GO" id="GO:0005886">
    <property type="term" value="C:plasma membrane"/>
    <property type="evidence" value="ECO:0007669"/>
    <property type="project" value="UniProtKB-SubCell"/>
</dbReference>
<evidence type="ECO:0000313" key="14">
    <source>
        <dbReference type="Proteomes" id="UP000006056"/>
    </source>
</evidence>
<dbReference type="InterPro" id="IPR051163">
    <property type="entry name" value="Sodium:Solute_Symporter_SSF"/>
</dbReference>
<comment type="subcellular location">
    <subcellularLocation>
        <location evidence="1">Cell membrane</location>
        <topology evidence="1">Multi-pass membrane protein</topology>
    </subcellularLocation>
</comment>
<comment type="similarity">
    <text evidence="2 11">Belongs to the sodium:solute symporter (SSF) (TC 2.A.21) family.</text>
</comment>
<evidence type="ECO:0000256" key="12">
    <source>
        <dbReference type="SAM" id="Phobius"/>
    </source>
</evidence>
<reference evidence="13 14" key="1">
    <citation type="submission" date="2012-06" db="EMBL/GenBank/DDBJ databases">
        <title>Complete genome of Terriglobus roseus DSM 18391.</title>
        <authorList>
            <consortium name="US DOE Joint Genome Institute (JGI-PGF)"/>
            <person name="Lucas S."/>
            <person name="Copeland A."/>
            <person name="Lapidus A."/>
            <person name="Glavina del Rio T."/>
            <person name="Dalin E."/>
            <person name="Tice H."/>
            <person name="Bruce D."/>
            <person name="Goodwin L."/>
            <person name="Pitluck S."/>
            <person name="Peters L."/>
            <person name="Mikhailova N."/>
            <person name="Munk A.C.C."/>
            <person name="Kyrpides N."/>
            <person name="Mavromatis K."/>
            <person name="Ivanova N."/>
            <person name="Brettin T."/>
            <person name="Detter J.C."/>
            <person name="Han C."/>
            <person name="Larimer F."/>
            <person name="Land M."/>
            <person name="Hauser L."/>
            <person name="Markowitz V."/>
            <person name="Cheng J.-F."/>
            <person name="Hugenholtz P."/>
            <person name="Woyke T."/>
            <person name="Wu D."/>
            <person name="Brambilla E."/>
            <person name="Klenk H.-P."/>
            <person name="Eisen J.A."/>
        </authorList>
    </citation>
    <scope>NUCLEOTIDE SEQUENCE [LARGE SCALE GENOMIC DNA]</scope>
    <source>
        <strain evidence="14">DSM 18391 / NRRL B-41598 / KBS 63</strain>
    </source>
</reference>
<feature type="transmembrane region" description="Helical" evidence="12">
    <location>
        <begin position="157"/>
        <end position="177"/>
    </location>
</feature>
<feature type="transmembrane region" description="Helical" evidence="12">
    <location>
        <begin position="43"/>
        <end position="67"/>
    </location>
</feature>
<keyword evidence="4" id="KW-1003">Cell membrane</keyword>
<dbReference type="CDD" id="cd11477">
    <property type="entry name" value="SLC5sbd_u1"/>
    <property type="match status" value="1"/>
</dbReference>
<evidence type="ECO:0000256" key="2">
    <source>
        <dbReference type="ARBA" id="ARBA00006434"/>
    </source>
</evidence>
<feature type="transmembrane region" description="Helical" evidence="12">
    <location>
        <begin position="365"/>
        <end position="385"/>
    </location>
</feature>
<dbReference type="eggNOG" id="COG0591">
    <property type="taxonomic scope" value="Bacteria"/>
</dbReference>
<dbReference type="PROSITE" id="PS50283">
    <property type="entry name" value="NA_SOLUT_SYMP_3"/>
    <property type="match status" value="1"/>
</dbReference>
<protein>
    <submittedName>
        <fullName evidence="13">Na+/proline symporter</fullName>
    </submittedName>
</protein>
<dbReference type="STRING" id="926566.Terro_2950"/>
<keyword evidence="14" id="KW-1185">Reference proteome</keyword>
<feature type="transmembrane region" description="Helical" evidence="12">
    <location>
        <begin position="6"/>
        <end position="23"/>
    </location>
</feature>
<dbReference type="InterPro" id="IPR001734">
    <property type="entry name" value="Na/solute_symporter"/>
</dbReference>
<dbReference type="Proteomes" id="UP000006056">
    <property type="component" value="Chromosome"/>
</dbReference>
<dbReference type="HOGENOM" id="CLU_018808_12_0_0"/>
<feature type="transmembrane region" description="Helical" evidence="12">
    <location>
        <begin position="276"/>
        <end position="298"/>
    </location>
</feature>
<evidence type="ECO:0000256" key="11">
    <source>
        <dbReference type="RuleBase" id="RU362091"/>
    </source>
</evidence>
<dbReference type="PANTHER" id="PTHR42985">
    <property type="entry name" value="SODIUM-COUPLED MONOCARBOXYLATE TRANSPORTER"/>
    <property type="match status" value="1"/>
</dbReference>
<keyword evidence="9 12" id="KW-0472">Membrane</keyword>
<evidence type="ECO:0000256" key="1">
    <source>
        <dbReference type="ARBA" id="ARBA00004651"/>
    </source>
</evidence>
<keyword evidence="8" id="KW-0406">Ion transport</keyword>
<feature type="transmembrane region" description="Helical" evidence="12">
    <location>
        <begin position="73"/>
        <end position="93"/>
    </location>
</feature>
<dbReference type="RefSeq" id="WP_014786449.1">
    <property type="nucleotide sequence ID" value="NC_018014.1"/>
</dbReference>
<dbReference type="PATRIC" id="fig|926566.3.peg.2945"/>
<dbReference type="OrthoDB" id="9789704at2"/>
<evidence type="ECO:0000256" key="10">
    <source>
        <dbReference type="ARBA" id="ARBA00023201"/>
    </source>
</evidence>
<dbReference type="PANTHER" id="PTHR42985:SF40">
    <property type="entry name" value="LD47995P-RELATED"/>
    <property type="match status" value="1"/>
</dbReference>
<gene>
    <name evidence="13" type="ordered locus">Terro_2950</name>
</gene>
<feature type="transmembrane region" description="Helical" evidence="12">
    <location>
        <begin position="456"/>
        <end position="476"/>
    </location>
</feature>
<keyword evidence="3" id="KW-0813">Transport</keyword>
<feature type="transmembrane region" description="Helical" evidence="12">
    <location>
        <begin position="224"/>
        <end position="245"/>
    </location>
</feature>
<dbReference type="Pfam" id="PF00474">
    <property type="entry name" value="SSF"/>
    <property type="match status" value="1"/>
</dbReference>
<dbReference type="GO" id="GO:0015293">
    <property type="term" value="F:symporter activity"/>
    <property type="evidence" value="ECO:0007669"/>
    <property type="project" value="TreeGrafter"/>
</dbReference>
<proteinExistence type="inferred from homology"/>
<evidence type="ECO:0000256" key="7">
    <source>
        <dbReference type="ARBA" id="ARBA00023053"/>
    </source>
</evidence>
<dbReference type="GO" id="GO:0006814">
    <property type="term" value="P:sodium ion transport"/>
    <property type="evidence" value="ECO:0007669"/>
    <property type="project" value="UniProtKB-KW"/>
</dbReference>
<name>I3ZIW7_TERRK</name>
<keyword evidence="7" id="KW-0915">Sodium</keyword>
<keyword evidence="5 12" id="KW-0812">Transmembrane</keyword>
<keyword evidence="6 12" id="KW-1133">Transmembrane helix</keyword>
<evidence type="ECO:0000256" key="9">
    <source>
        <dbReference type="ARBA" id="ARBA00023136"/>
    </source>
</evidence>
<feature type="transmembrane region" description="Helical" evidence="12">
    <location>
        <begin position="424"/>
        <end position="444"/>
    </location>
</feature>
<evidence type="ECO:0000256" key="5">
    <source>
        <dbReference type="ARBA" id="ARBA00022692"/>
    </source>
</evidence>
<sequence>MRALDQIALGLYFLLMLAVGIGIRRKVKNARDFFTAGGKMPWWLSGISNHMSGYSAAVFVGYAAIAYSDGFSIYIWWACSIAVALLIGSFVFAPRWVRLRIHTGMISPLEYLTVRYGHRTKLCLALSGSLLKIFDVGAKWTASALLLQMFAHVDLKWGVLLTGGVTLIYSVMGGLWADAATDLSQFIIQLISGIAMCAVVLYRLGGVSAVGGMWFRLPPEHRQFFHGQYTLGFALTFLLVNFLSYNGGTWSLAQRFMASPDEASARRSAQLSSALYLVWPLVLFYPMWAAPLLLPHIADPSQSYATMAQMYLPAGMVGLVLAGLFAHSMAMTSSDANAVSAVVVRDIAPAFLPQRLLATEKQQLLAGRLCTLFFLGGSMVIALLANHMGGVLGLILLWYGALVGPIAVPMLLGMLPLFARCGAFSAVSSWLSGVVAFAVIRWLIPSSVDGNTGSLMLAVGGPVVVSLFVYVLTGLARPVHNTRADDLIKVMR</sequence>
<keyword evidence="10" id="KW-0739">Sodium transport</keyword>
<dbReference type="EMBL" id="CP003379">
    <property type="protein sequence ID" value="AFL89185.1"/>
    <property type="molecule type" value="Genomic_DNA"/>
</dbReference>
<dbReference type="KEGG" id="trs:Terro_2950"/>
<evidence type="ECO:0000256" key="8">
    <source>
        <dbReference type="ARBA" id="ARBA00023065"/>
    </source>
</evidence>
<feature type="transmembrane region" description="Helical" evidence="12">
    <location>
        <begin position="310"/>
        <end position="330"/>
    </location>
</feature>
<evidence type="ECO:0000256" key="3">
    <source>
        <dbReference type="ARBA" id="ARBA00022448"/>
    </source>
</evidence>
<dbReference type="InterPro" id="IPR038377">
    <property type="entry name" value="Na/Glc_symporter_sf"/>
</dbReference>
<feature type="transmembrane region" description="Helical" evidence="12">
    <location>
        <begin position="183"/>
        <end position="204"/>
    </location>
</feature>
<feature type="transmembrane region" description="Helical" evidence="12">
    <location>
        <begin position="391"/>
        <end position="412"/>
    </location>
</feature>
<accession>I3ZIW7</accession>